<accession>A0ABW3D048</accession>
<evidence type="ECO:0000313" key="2">
    <source>
        <dbReference type="Proteomes" id="UP001596978"/>
    </source>
</evidence>
<proteinExistence type="predicted"/>
<organism evidence="1 2">
    <name type="scientific">Sungkyunkwania multivorans</name>
    <dbReference type="NCBI Taxonomy" id="1173618"/>
    <lineage>
        <taxon>Bacteria</taxon>
        <taxon>Pseudomonadati</taxon>
        <taxon>Bacteroidota</taxon>
        <taxon>Flavobacteriia</taxon>
        <taxon>Flavobacteriales</taxon>
        <taxon>Flavobacteriaceae</taxon>
        <taxon>Sungkyunkwania</taxon>
    </lineage>
</organism>
<comment type="caution">
    <text evidence="1">The sequence shown here is derived from an EMBL/GenBank/DDBJ whole genome shotgun (WGS) entry which is preliminary data.</text>
</comment>
<reference evidence="2" key="1">
    <citation type="journal article" date="2019" name="Int. J. Syst. Evol. Microbiol.">
        <title>The Global Catalogue of Microorganisms (GCM) 10K type strain sequencing project: providing services to taxonomists for standard genome sequencing and annotation.</title>
        <authorList>
            <consortium name="The Broad Institute Genomics Platform"/>
            <consortium name="The Broad Institute Genome Sequencing Center for Infectious Disease"/>
            <person name="Wu L."/>
            <person name="Ma J."/>
        </authorList>
    </citation>
    <scope>NUCLEOTIDE SEQUENCE [LARGE SCALE GENOMIC DNA]</scope>
    <source>
        <strain evidence="2">CCUG 62952</strain>
    </source>
</reference>
<name>A0ABW3D048_9FLAO</name>
<dbReference type="EMBL" id="JBHTJH010000008">
    <property type="protein sequence ID" value="MFD0862502.1"/>
    <property type="molecule type" value="Genomic_DNA"/>
</dbReference>
<protein>
    <recommendedName>
        <fullName evidence="3">XRE family transcriptional regulator</fullName>
    </recommendedName>
</protein>
<evidence type="ECO:0008006" key="3">
    <source>
        <dbReference type="Google" id="ProtNLM"/>
    </source>
</evidence>
<dbReference type="RefSeq" id="WP_386407618.1">
    <property type="nucleotide sequence ID" value="NZ_JBHTJH010000008.1"/>
</dbReference>
<evidence type="ECO:0000313" key="1">
    <source>
        <dbReference type="EMBL" id="MFD0862502.1"/>
    </source>
</evidence>
<gene>
    <name evidence="1" type="ORF">ACFQ1M_09810</name>
</gene>
<keyword evidence="2" id="KW-1185">Reference proteome</keyword>
<sequence>MRKLEHGKPIPDSVRKQVLYAFLHPISENTIKKVLPGIVLKSRKAEGITQRQAEHVREVRKLEIKELLVKLSVIGPEDEIL</sequence>
<dbReference type="Proteomes" id="UP001596978">
    <property type="component" value="Unassembled WGS sequence"/>
</dbReference>